<accession>A0ABV6PWS5</accession>
<reference evidence="1 2" key="1">
    <citation type="submission" date="2024-09" db="EMBL/GenBank/DDBJ databases">
        <authorList>
            <person name="Sun Q."/>
            <person name="Mori K."/>
        </authorList>
    </citation>
    <scope>NUCLEOTIDE SEQUENCE [LARGE SCALE GENOMIC DNA]</scope>
    <source>
        <strain evidence="1 2">NCAIM B.02336</strain>
    </source>
</reference>
<organism evidence="1 2">
    <name type="scientific">Ottowia pentelensis</name>
    <dbReference type="NCBI Taxonomy" id="511108"/>
    <lineage>
        <taxon>Bacteria</taxon>
        <taxon>Pseudomonadati</taxon>
        <taxon>Pseudomonadota</taxon>
        <taxon>Betaproteobacteria</taxon>
        <taxon>Burkholderiales</taxon>
        <taxon>Comamonadaceae</taxon>
        <taxon>Ottowia</taxon>
    </lineage>
</organism>
<comment type="caution">
    <text evidence="1">The sequence shown here is derived from an EMBL/GenBank/DDBJ whole genome shotgun (WGS) entry which is preliminary data.</text>
</comment>
<gene>
    <name evidence="1" type="ORF">ACFFGG_17255</name>
</gene>
<dbReference type="Proteomes" id="UP001589834">
    <property type="component" value="Unassembled WGS sequence"/>
</dbReference>
<dbReference type="InterPro" id="IPR014942">
    <property type="entry name" value="AbiEii"/>
</dbReference>
<dbReference type="Gene3D" id="3.10.450.620">
    <property type="entry name" value="JHP933, nucleotidyltransferase-like core domain"/>
    <property type="match status" value="1"/>
</dbReference>
<protein>
    <submittedName>
        <fullName evidence="1">Nucleotidyl transferase AbiEii/AbiGii toxin family protein</fullName>
    </submittedName>
</protein>
<keyword evidence="1" id="KW-0808">Transferase</keyword>
<name>A0ABV6PWS5_9BURK</name>
<evidence type="ECO:0000313" key="2">
    <source>
        <dbReference type="Proteomes" id="UP001589834"/>
    </source>
</evidence>
<proteinExistence type="predicted"/>
<dbReference type="RefSeq" id="WP_377484939.1">
    <property type="nucleotide sequence ID" value="NZ_JBHLTN010000043.1"/>
</dbReference>
<dbReference type="GO" id="GO:0016740">
    <property type="term" value="F:transferase activity"/>
    <property type="evidence" value="ECO:0007669"/>
    <property type="project" value="UniProtKB-KW"/>
</dbReference>
<dbReference type="Pfam" id="PF08843">
    <property type="entry name" value="AbiEii"/>
    <property type="match status" value="1"/>
</dbReference>
<evidence type="ECO:0000313" key="1">
    <source>
        <dbReference type="EMBL" id="MFC0594299.1"/>
    </source>
</evidence>
<sequence>MSHDPEDIRAAQEHFGFLAPAPVEKDWHVLRALRVISAMDAAPFQLVFAGGTCLARAHRLVARMSEDVDFKIVHPDSAPLNRSKRRSLLGDLRARVLAALQAEGFHIGPEDMRSRDENQYTLYNLHYAPDGAVASTLRPTIQVELTHARLRLPAVPLPVSSFVTEAFGRAPEVAAMPCVSVSETAAEKLVSLTRRTAMELRGLARAPDPHLVRHIYDLYAIHTAIDRATVAELARSIAQTDAEEFANQYPTYIHDIARETRHACAALRHEPVMRERYAQFVSDMVYGARHDFDAAVEVIASLVNEAWPVA</sequence>
<dbReference type="EMBL" id="JBHLTN010000043">
    <property type="protein sequence ID" value="MFC0594299.1"/>
    <property type="molecule type" value="Genomic_DNA"/>
</dbReference>
<keyword evidence="2" id="KW-1185">Reference proteome</keyword>